<sequence length="142" mass="17029">MQKVVLDFINDGFDVRNIIYFSFHDFRNIEIKELMKDYEEFMEKDFKNGKYLLLLDEIQKFANWEDQIKRVYDIYGKNIKIIISGSESMFIKKDLKRHYPEGYLSSRSKIFHSKNSSDSKGLNILPSAYMKKNFQNNLKNML</sequence>
<reference evidence="2 3" key="1">
    <citation type="submission" date="2015-09" db="EMBL/GenBank/DDBJ databases">
        <title>A metagenomics-based metabolic model of nitrate-dependent anaerobic oxidation of methane by Methanoperedens-like archaea.</title>
        <authorList>
            <person name="Arshad A."/>
            <person name="Speth D.R."/>
            <person name="De Graaf R.M."/>
            <person name="Op Den Camp H.J."/>
            <person name="Jetten M.S."/>
            <person name="Welte C.U."/>
        </authorList>
    </citation>
    <scope>NUCLEOTIDE SEQUENCE [LARGE SCALE GENOMIC DNA]</scope>
</reference>
<evidence type="ECO:0000313" key="2">
    <source>
        <dbReference type="EMBL" id="KPQ42547.1"/>
    </source>
</evidence>
<protein>
    <recommendedName>
        <fullName evidence="1">AAA domain-containing protein</fullName>
    </recommendedName>
</protein>
<dbReference type="Proteomes" id="UP000050360">
    <property type="component" value="Unassembled WGS sequence"/>
</dbReference>
<dbReference type="Pfam" id="PF13173">
    <property type="entry name" value="AAA_14"/>
    <property type="match status" value="1"/>
</dbReference>
<organism evidence="2 3">
    <name type="scientific">Candidatus Methanoperedens nitratireducens</name>
    <dbReference type="NCBI Taxonomy" id="1392998"/>
    <lineage>
        <taxon>Archaea</taxon>
        <taxon>Methanobacteriati</taxon>
        <taxon>Methanobacteriota</taxon>
        <taxon>Stenosarchaea group</taxon>
        <taxon>Methanomicrobia</taxon>
        <taxon>Methanosarcinales</taxon>
        <taxon>ANME-2 cluster</taxon>
        <taxon>Candidatus Methanoperedentaceae</taxon>
        <taxon>Candidatus Methanoperedens</taxon>
    </lineage>
</organism>
<accession>A0A0P8A351</accession>
<feature type="domain" description="AAA" evidence="1">
    <location>
        <begin position="6"/>
        <end position="99"/>
    </location>
</feature>
<dbReference type="InterPro" id="IPR027417">
    <property type="entry name" value="P-loop_NTPase"/>
</dbReference>
<proteinExistence type="predicted"/>
<dbReference type="EMBL" id="LKCM01000223">
    <property type="protein sequence ID" value="KPQ42547.1"/>
    <property type="molecule type" value="Genomic_DNA"/>
</dbReference>
<gene>
    <name evidence="2" type="ORF">MPEBLZ_02893</name>
</gene>
<dbReference type="AlphaFoldDB" id="A0A0P8A351"/>
<evidence type="ECO:0000259" key="1">
    <source>
        <dbReference type="Pfam" id="PF13173"/>
    </source>
</evidence>
<dbReference type="InterPro" id="IPR041682">
    <property type="entry name" value="AAA_14"/>
</dbReference>
<dbReference type="Gene3D" id="3.40.50.300">
    <property type="entry name" value="P-loop containing nucleotide triphosphate hydrolases"/>
    <property type="match status" value="1"/>
</dbReference>
<name>A0A0P8A351_9EURY</name>
<comment type="caution">
    <text evidence="2">The sequence shown here is derived from an EMBL/GenBank/DDBJ whole genome shotgun (WGS) entry which is preliminary data.</text>
</comment>
<dbReference type="SUPFAM" id="SSF52540">
    <property type="entry name" value="P-loop containing nucleoside triphosphate hydrolases"/>
    <property type="match status" value="1"/>
</dbReference>
<dbReference type="PANTHER" id="PTHR33295">
    <property type="entry name" value="ATPASE"/>
    <property type="match status" value="1"/>
</dbReference>
<evidence type="ECO:0000313" key="3">
    <source>
        <dbReference type="Proteomes" id="UP000050360"/>
    </source>
</evidence>
<dbReference type="PANTHER" id="PTHR33295:SF8">
    <property type="entry name" value="AAA+ ATPASE DOMAIN-CONTAINING PROTEIN"/>
    <property type="match status" value="1"/>
</dbReference>